<evidence type="ECO:0000313" key="1">
    <source>
        <dbReference type="EMBL" id="MDP9750250.1"/>
    </source>
</evidence>
<dbReference type="RefSeq" id="WP_012996181.1">
    <property type="nucleotide sequence ID" value="NZ_JAURUP010000005.1"/>
</dbReference>
<accession>A0ABT9M2U9</accession>
<dbReference type="NCBIfam" id="TIGR01595">
    <property type="entry name" value="cas_CT1132"/>
    <property type="match status" value="1"/>
</dbReference>
<dbReference type="NCBIfam" id="TIGR02590">
    <property type="entry name" value="cas_Csh2"/>
    <property type="match status" value="1"/>
</dbReference>
<comment type="caution">
    <text evidence="1">The sequence shown here is derived from an EMBL/GenBank/DDBJ whole genome shotgun (WGS) entry which is preliminary data.</text>
</comment>
<dbReference type="Pfam" id="PF05107">
    <property type="entry name" value="Cas_Cas7"/>
    <property type="match status" value="1"/>
</dbReference>
<evidence type="ECO:0000313" key="2">
    <source>
        <dbReference type="Proteomes" id="UP001223886"/>
    </source>
</evidence>
<dbReference type="InterPro" id="IPR006482">
    <property type="entry name" value="Cas7_Csh2/Csh2"/>
</dbReference>
<dbReference type="EMBL" id="JAURUP010000005">
    <property type="protein sequence ID" value="MDP9750250.1"/>
    <property type="molecule type" value="Genomic_DNA"/>
</dbReference>
<name>A0ABT9M2U9_9THEO</name>
<gene>
    <name evidence="1" type="ORF">J2S24_000717</name>
</gene>
<sequence length="304" mass="34876">MGNIVKNRAEILFLYDVNFANPNGDPVDENKPRIDEETGINIVTDVRLKRTIRDYLAYYKGKEVFILETREEEGGKLRTKEERMKDFGTNKDIIEKCIDVRLFGATTAVKDKVMTLTGPVQFKYGKSLHKIDLMYIKGTTVMPSGEGRGQGTFTEKYILPYSLIAFYGVVNENAAITQNIPLTDEDVDLMLEGMWNGTKNLMSGSKMGHEPRLLVEVIYQESNYQIGELEKRIKFVHDMEDEKIRDIQDGKLDITELVTVLKENKDKIKLIKYVYDDRVIFTCNGEVCTLEKALEGLNIQKLQY</sequence>
<protein>
    <submittedName>
        <fullName evidence="1">CRISPR-associated protein Csh2</fullName>
    </submittedName>
</protein>
<proteinExistence type="predicted"/>
<dbReference type="InterPro" id="IPR013419">
    <property type="entry name" value="CRISPR-assoc_prot_Cas7/Csh2"/>
</dbReference>
<reference evidence="1 2" key="1">
    <citation type="submission" date="2023-07" db="EMBL/GenBank/DDBJ databases">
        <title>Genomic Encyclopedia of Type Strains, Phase IV (KMG-IV): sequencing the most valuable type-strain genomes for metagenomic binning, comparative biology and taxonomic classification.</title>
        <authorList>
            <person name="Goeker M."/>
        </authorList>
    </citation>
    <scope>NUCLEOTIDE SEQUENCE [LARGE SCALE GENOMIC DNA]</scope>
    <source>
        <strain evidence="1 2">DSM 25963</strain>
    </source>
</reference>
<dbReference type="Proteomes" id="UP001223886">
    <property type="component" value="Unassembled WGS sequence"/>
</dbReference>
<keyword evidence="2" id="KW-1185">Reference proteome</keyword>
<organism evidence="1 2">
    <name type="scientific">Thermoanaerobacter pentosaceus</name>
    <dbReference type="NCBI Taxonomy" id="694059"/>
    <lineage>
        <taxon>Bacteria</taxon>
        <taxon>Bacillati</taxon>
        <taxon>Bacillota</taxon>
        <taxon>Clostridia</taxon>
        <taxon>Thermoanaerobacterales</taxon>
        <taxon>Thermoanaerobacteraceae</taxon>
        <taxon>Thermoanaerobacter</taxon>
    </lineage>
</organism>